<keyword evidence="3" id="KW-1185">Reference proteome</keyword>
<dbReference type="Proteomes" id="UP000187203">
    <property type="component" value="Unassembled WGS sequence"/>
</dbReference>
<evidence type="ECO:0000313" key="3">
    <source>
        <dbReference type="Proteomes" id="UP000187203"/>
    </source>
</evidence>
<dbReference type="EMBL" id="AWUE01019499">
    <property type="protein sequence ID" value="OMO73207.1"/>
    <property type="molecule type" value="Genomic_DNA"/>
</dbReference>
<name>A0A1R3HS44_9ROSI</name>
<organism evidence="2 3">
    <name type="scientific">Corchorus olitorius</name>
    <dbReference type="NCBI Taxonomy" id="93759"/>
    <lineage>
        <taxon>Eukaryota</taxon>
        <taxon>Viridiplantae</taxon>
        <taxon>Streptophyta</taxon>
        <taxon>Embryophyta</taxon>
        <taxon>Tracheophyta</taxon>
        <taxon>Spermatophyta</taxon>
        <taxon>Magnoliopsida</taxon>
        <taxon>eudicotyledons</taxon>
        <taxon>Gunneridae</taxon>
        <taxon>Pentapetalae</taxon>
        <taxon>rosids</taxon>
        <taxon>malvids</taxon>
        <taxon>Malvales</taxon>
        <taxon>Malvaceae</taxon>
        <taxon>Grewioideae</taxon>
        <taxon>Apeibeae</taxon>
        <taxon>Corchorus</taxon>
    </lineage>
</organism>
<evidence type="ECO:0000313" key="2">
    <source>
        <dbReference type="EMBL" id="OMO73207.1"/>
    </source>
</evidence>
<gene>
    <name evidence="2" type="ORF">COLO4_27212</name>
</gene>
<comment type="caution">
    <text evidence="2">The sequence shown here is derived from an EMBL/GenBank/DDBJ whole genome shotgun (WGS) entry which is preliminary data.</text>
</comment>
<accession>A0A1R3HS44</accession>
<feature type="region of interest" description="Disordered" evidence="1">
    <location>
        <begin position="1"/>
        <end position="25"/>
    </location>
</feature>
<sequence length="57" mass="6809">MVWDDLNKGGETKRETQRDKRPRPHFYADGLMPWSGWCSKQPRADLTIFGKETRREE</sequence>
<dbReference type="AlphaFoldDB" id="A0A1R3HS44"/>
<protein>
    <submittedName>
        <fullName evidence="2">Uncharacterized protein</fullName>
    </submittedName>
</protein>
<proteinExistence type="predicted"/>
<reference evidence="3" key="1">
    <citation type="submission" date="2013-09" db="EMBL/GenBank/DDBJ databases">
        <title>Corchorus olitorius genome sequencing.</title>
        <authorList>
            <person name="Alam M."/>
            <person name="Haque M.S."/>
            <person name="Islam M.S."/>
            <person name="Emdad E.M."/>
            <person name="Islam M.M."/>
            <person name="Ahmed B."/>
            <person name="Halim A."/>
            <person name="Hossen Q.M.M."/>
            <person name="Hossain M.Z."/>
            <person name="Ahmed R."/>
            <person name="Khan M.M."/>
            <person name="Islam R."/>
            <person name="Rashid M.M."/>
            <person name="Khan S.A."/>
            <person name="Rahman M.S."/>
            <person name="Alam M."/>
            <person name="Yahiya A.S."/>
            <person name="Khan M.S."/>
            <person name="Azam M.S."/>
            <person name="Haque T."/>
            <person name="Lashkar M.Z.H."/>
            <person name="Akhand A.I."/>
            <person name="Morshed G."/>
            <person name="Roy S."/>
            <person name="Uddin K.S."/>
            <person name="Rabeya T."/>
            <person name="Hossain A.S."/>
            <person name="Chowdhury A."/>
            <person name="Snigdha A.R."/>
            <person name="Mortoza M.S."/>
            <person name="Matin S.A."/>
            <person name="Hoque S.M.E."/>
            <person name="Islam M.K."/>
            <person name="Roy D.K."/>
            <person name="Haider R."/>
            <person name="Moosa M.M."/>
            <person name="Elias S.M."/>
            <person name="Hasan A.M."/>
            <person name="Jahan S."/>
            <person name="Shafiuddin M."/>
            <person name="Mahmood N."/>
            <person name="Shommy N.S."/>
        </authorList>
    </citation>
    <scope>NUCLEOTIDE SEQUENCE [LARGE SCALE GENOMIC DNA]</scope>
    <source>
        <strain evidence="3">cv. O-4</strain>
    </source>
</reference>
<feature type="compositionally biased region" description="Basic and acidic residues" evidence="1">
    <location>
        <begin position="1"/>
        <end position="19"/>
    </location>
</feature>
<evidence type="ECO:0000256" key="1">
    <source>
        <dbReference type="SAM" id="MobiDB-lite"/>
    </source>
</evidence>